<dbReference type="AlphaFoldDB" id="A0A4U8UR98"/>
<evidence type="ECO:0000313" key="2">
    <source>
        <dbReference type="EMBL" id="TMS35424.1"/>
    </source>
</evidence>
<feature type="transmembrane region" description="Helical" evidence="1">
    <location>
        <begin position="51"/>
        <end position="73"/>
    </location>
</feature>
<dbReference type="Proteomes" id="UP000298663">
    <property type="component" value="Unassembled WGS sequence"/>
</dbReference>
<comment type="caution">
    <text evidence="2">The sequence shown here is derived from an EMBL/GenBank/DDBJ whole genome shotgun (WGS) entry which is preliminary data.</text>
</comment>
<accession>A0A4U8UR98</accession>
<name>A0A4U8UR98_STECR</name>
<proteinExistence type="predicted"/>
<keyword evidence="1" id="KW-0472">Membrane</keyword>
<sequence>MIFWPCLCSKPIHRKCTKELLTHAHRCSHCGMKFRIQSFGSFRDYYGRNRCLLITSISLVLLLVLIFVCIRIQLANQSLNVYCLVSAALLMVLLVVALVRTQSGFGKFQRRFAVQQLLPFRDRKQIRFVTSLAAESIF</sequence>
<protein>
    <submittedName>
        <fullName evidence="2">Uncharacterized protein</fullName>
    </submittedName>
</protein>
<evidence type="ECO:0000256" key="1">
    <source>
        <dbReference type="SAM" id="Phobius"/>
    </source>
</evidence>
<reference evidence="2 3" key="1">
    <citation type="journal article" date="2015" name="Genome Biol.">
        <title>Comparative genomics of Steinernema reveals deeply conserved gene regulatory networks.</title>
        <authorList>
            <person name="Dillman A.R."/>
            <person name="Macchietto M."/>
            <person name="Porter C.F."/>
            <person name="Rogers A."/>
            <person name="Williams B."/>
            <person name="Antoshechkin I."/>
            <person name="Lee M.M."/>
            <person name="Goodwin Z."/>
            <person name="Lu X."/>
            <person name="Lewis E.E."/>
            <person name="Goodrich-Blair H."/>
            <person name="Stock S.P."/>
            <person name="Adams B.J."/>
            <person name="Sternberg P.W."/>
            <person name="Mortazavi A."/>
        </authorList>
    </citation>
    <scope>NUCLEOTIDE SEQUENCE [LARGE SCALE GENOMIC DNA]</scope>
    <source>
        <strain evidence="2 3">ALL</strain>
    </source>
</reference>
<gene>
    <name evidence="2" type="ORF">L596_002831</name>
</gene>
<dbReference type="EMBL" id="AZBU02000001">
    <property type="protein sequence ID" value="TMS35424.1"/>
    <property type="molecule type" value="Genomic_DNA"/>
</dbReference>
<evidence type="ECO:0000313" key="3">
    <source>
        <dbReference type="Proteomes" id="UP000298663"/>
    </source>
</evidence>
<feature type="transmembrane region" description="Helical" evidence="1">
    <location>
        <begin position="79"/>
        <end position="101"/>
    </location>
</feature>
<organism evidence="2 3">
    <name type="scientific">Steinernema carpocapsae</name>
    <name type="common">Entomopathogenic nematode</name>
    <dbReference type="NCBI Taxonomy" id="34508"/>
    <lineage>
        <taxon>Eukaryota</taxon>
        <taxon>Metazoa</taxon>
        <taxon>Ecdysozoa</taxon>
        <taxon>Nematoda</taxon>
        <taxon>Chromadorea</taxon>
        <taxon>Rhabditida</taxon>
        <taxon>Tylenchina</taxon>
        <taxon>Panagrolaimomorpha</taxon>
        <taxon>Strongyloidoidea</taxon>
        <taxon>Steinernematidae</taxon>
        <taxon>Steinernema</taxon>
    </lineage>
</organism>
<keyword evidence="3" id="KW-1185">Reference proteome</keyword>
<keyword evidence="1" id="KW-1133">Transmembrane helix</keyword>
<keyword evidence="1" id="KW-0812">Transmembrane</keyword>
<reference evidence="2 3" key="2">
    <citation type="journal article" date="2019" name="G3 (Bethesda)">
        <title>Hybrid Assembly of the Genome of the Entomopathogenic Nematode Steinernema carpocapsae Identifies the X-Chromosome.</title>
        <authorList>
            <person name="Serra L."/>
            <person name="Macchietto M."/>
            <person name="Macias-Munoz A."/>
            <person name="McGill C.J."/>
            <person name="Rodriguez I.M."/>
            <person name="Rodriguez B."/>
            <person name="Murad R."/>
            <person name="Mortazavi A."/>
        </authorList>
    </citation>
    <scope>NUCLEOTIDE SEQUENCE [LARGE SCALE GENOMIC DNA]</scope>
    <source>
        <strain evidence="2 3">ALL</strain>
    </source>
</reference>